<dbReference type="CDD" id="cd00093">
    <property type="entry name" value="HTH_XRE"/>
    <property type="match status" value="1"/>
</dbReference>
<name>A0A0R2CKF8_9LACO</name>
<feature type="domain" description="HTH cro/C1-type" evidence="1">
    <location>
        <begin position="19"/>
        <end position="66"/>
    </location>
</feature>
<dbReference type="RefSeq" id="WP_009167115.1">
    <property type="nucleotide sequence ID" value="NZ_AYZI01000004.1"/>
</dbReference>
<dbReference type="STRING" id="1423745.GCA_001311215_01386"/>
<comment type="caution">
    <text evidence="2">The sequence shown here is derived from an EMBL/GenBank/DDBJ whole genome shotgun (WGS) entry which is preliminary data.</text>
</comment>
<dbReference type="EMBL" id="AYZI01000004">
    <property type="protein sequence ID" value="KRM91712.1"/>
    <property type="molecule type" value="Genomic_DNA"/>
</dbReference>
<evidence type="ECO:0000259" key="1">
    <source>
        <dbReference type="PROSITE" id="PS50943"/>
    </source>
</evidence>
<dbReference type="SUPFAM" id="SSF47413">
    <property type="entry name" value="lambda repressor-like DNA-binding domains"/>
    <property type="match status" value="1"/>
</dbReference>
<dbReference type="InterPro" id="IPR010982">
    <property type="entry name" value="Lambda_DNA-bd_dom_sf"/>
</dbReference>
<dbReference type="AlphaFoldDB" id="A0A0R2CKF8"/>
<dbReference type="Pfam" id="PF01381">
    <property type="entry name" value="HTH_3"/>
    <property type="match status" value="1"/>
</dbReference>
<gene>
    <name evidence="2" type="ORF">FC87_GL000850</name>
</gene>
<reference evidence="2 3" key="1">
    <citation type="journal article" date="2015" name="Genome Announc.">
        <title>Expanding the biotechnology potential of lactobacilli through comparative genomics of 213 strains and associated genera.</title>
        <authorList>
            <person name="Sun Z."/>
            <person name="Harris H.M."/>
            <person name="McCann A."/>
            <person name="Guo C."/>
            <person name="Argimon S."/>
            <person name="Zhang W."/>
            <person name="Yang X."/>
            <person name="Jeffery I.B."/>
            <person name="Cooney J.C."/>
            <person name="Kagawa T.F."/>
            <person name="Liu W."/>
            <person name="Song Y."/>
            <person name="Salvetti E."/>
            <person name="Wrobel A."/>
            <person name="Rasinkangas P."/>
            <person name="Parkhill J."/>
            <person name="Rea M.C."/>
            <person name="O'Sullivan O."/>
            <person name="Ritari J."/>
            <person name="Douillard F.P."/>
            <person name="Paul Ross R."/>
            <person name="Yang R."/>
            <person name="Briner A.E."/>
            <person name="Felis G.E."/>
            <person name="de Vos W.M."/>
            <person name="Barrangou R."/>
            <person name="Klaenhammer T.R."/>
            <person name="Caufield P.W."/>
            <person name="Cui Y."/>
            <person name="Zhang H."/>
            <person name="O'Toole P.W."/>
        </authorList>
    </citation>
    <scope>NUCLEOTIDE SEQUENCE [LARGE SCALE GENOMIC DNA]</scope>
    <source>
        <strain evidence="2 3">DSM 22689</strain>
    </source>
</reference>
<accession>A0A0R2CKF8</accession>
<sequence>MIRLKLKDPKQTSRQLSLLGYSVNGFARAINSNPGYIGKVLAGKRHPYPPLAKKIALGLGVEIKDIFLVDDA</sequence>
<evidence type="ECO:0000313" key="2">
    <source>
        <dbReference type="EMBL" id="KRM91712.1"/>
    </source>
</evidence>
<dbReference type="Gene3D" id="1.10.260.40">
    <property type="entry name" value="lambda repressor-like DNA-binding domains"/>
    <property type="match status" value="1"/>
</dbReference>
<dbReference type="PATRIC" id="fig|1423745.4.peg.901"/>
<evidence type="ECO:0000313" key="3">
    <source>
        <dbReference type="Proteomes" id="UP000051586"/>
    </source>
</evidence>
<dbReference type="InterPro" id="IPR001387">
    <property type="entry name" value="Cro/C1-type_HTH"/>
</dbReference>
<dbReference type="GO" id="GO:0003677">
    <property type="term" value="F:DNA binding"/>
    <property type="evidence" value="ECO:0007669"/>
    <property type="project" value="InterPro"/>
</dbReference>
<dbReference type="PROSITE" id="PS50943">
    <property type="entry name" value="HTH_CROC1"/>
    <property type="match status" value="1"/>
</dbReference>
<organism evidence="2 3">
    <name type="scientific">Fructilactobacillus florum DSM 22689 = JCM 16035</name>
    <dbReference type="NCBI Taxonomy" id="1423745"/>
    <lineage>
        <taxon>Bacteria</taxon>
        <taxon>Bacillati</taxon>
        <taxon>Bacillota</taxon>
        <taxon>Bacilli</taxon>
        <taxon>Lactobacillales</taxon>
        <taxon>Lactobacillaceae</taxon>
        <taxon>Fructilactobacillus</taxon>
    </lineage>
</organism>
<proteinExistence type="predicted"/>
<protein>
    <recommendedName>
        <fullName evidence="1">HTH cro/C1-type domain-containing protein</fullName>
    </recommendedName>
</protein>
<dbReference type="Proteomes" id="UP000051586">
    <property type="component" value="Unassembled WGS sequence"/>
</dbReference>